<dbReference type="Proteomes" id="UP000002613">
    <property type="component" value="Chromosome"/>
</dbReference>
<reference evidence="2" key="1">
    <citation type="submission" date="2010-02" db="EMBL/GenBank/DDBJ databases">
        <title>Complete sequence of Ferroglobus placidus DSM 10642.</title>
        <authorList>
            <consortium name="US DOE Joint Genome Institute"/>
            <person name="Lucas S."/>
            <person name="Copeland A."/>
            <person name="Lapidus A."/>
            <person name="Cheng J.-F."/>
            <person name="Bruce D."/>
            <person name="Goodwin L."/>
            <person name="Pitluck S."/>
            <person name="Saunders E."/>
            <person name="Brettin T."/>
            <person name="Detter J.C."/>
            <person name="Han C."/>
            <person name="Tapia R."/>
            <person name="Larimer F."/>
            <person name="Land M."/>
            <person name="Hauser L."/>
            <person name="Kyrpides N."/>
            <person name="Ivanova N."/>
            <person name="Holmes D."/>
            <person name="Lovley D."/>
            <person name="Kyrpides N."/>
            <person name="Anderson I.J."/>
            <person name="Woyke T."/>
        </authorList>
    </citation>
    <scope>NUCLEOTIDE SEQUENCE [LARGE SCALE GENOMIC DNA]</scope>
    <source>
        <strain evidence="2">DSM 10642 / AEDII12DO</strain>
    </source>
</reference>
<dbReference type="KEGG" id="fpl:Ferp_1112"/>
<dbReference type="EMBL" id="CP001899">
    <property type="protein sequence ID" value="ADC65271.1"/>
    <property type="molecule type" value="Genomic_DNA"/>
</dbReference>
<dbReference type="HOGENOM" id="CLU_1192594_0_0_2"/>
<gene>
    <name evidence="1" type="ordered locus">Ferp_1112</name>
</gene>
<dbReference type="eggNOG" id="arCOG07630">
    <property type="taxonomic scope" value="Archaea"/>
</dbReference>
<accession>D3RXQ8</accession>
<dbReference type="PROSITE" id="PS51257">
    <property type="entry name" value="PROKAR_LIPOPROTEIN"/>
    <property type="match status" value="1"/>
</dbReference>
<sequence>MRTLLVLVLVSILISGCSQQQIKEKLIDQTANTAEVMKEKLIELASKRGFNQEIVYDLFKDLKERIILFNFYFQALTEDITIPNDSKMLADDLAKIIKEDIGGPINDTLFEDYETFKRQTYRINHIIETINEHFKTEIPKIKVSREYYEKLKVARKTMSYVPLVDSYNNLYYSSLKLPSDKNEHYWEFYKNLFLLGADIAFIEGKIGYRAAFKSTWEISNTLKLYNAKGVLGNKGYGLLLSEIHWLIRAEIGKGWVDLKDALRRAELI</sequence>
<evidence type="ECO:0008006" key="3">
    <source>
        <dbReference type="Google" id="ProtNLM"/>
    </source>
</evidence>
<proteinExistence type="predicted"/>
<dbReference type="AlphaFoldDB" id="D3RXQ8"/>
<reference evidence="1 2" key="2">
    <citation type="journal article" date="2011" name="Stand. Genomic Sci.">
        <title>Complete genome sequence of Ferroglobus placidus AEDII12DO.</title>
        <authorList>
            <person name="Anderson I."/>
            <person name="Risso C."/>
            <person name="Holmes D."/>
            <person name="Lucas S."/>
            <person name="Copeland A."/>
            <person name="Lapidus A."/>
            <person name="Cheng J.F."/>
            <person name="Bruce D."/>
            <person name="Goodwin L."/>
            <person name="Pitluck S."/>
            <person name="Saunders E."/>
            <person name="Brettin T."/>
            <person name="Detter J.C."/>
            <person name="Han C."/>
            <person name="Tapia R."/>
            <person name="Larimer F."/>
            <person name="Land M."/>
            <person name="Hauser L."/>
            <person name="Woyke T."/>
            <person name="Lovley D."/>
            <person name="Kyrpides N."/>
            <person name="Ivanova N."/>
        </authorList>
    </citation>
    <scope>NUCLEOTIDE SEQUENCE [LARGE SCALE GENOMIC DNA]</scope>
    <source>
        <strain evidence="2">DSM 10642 / AEDII12DO</strain>
    </source>
</reference>
<keyword evidence="2" id="KW-1185">Reference proteome</keyword>
<evidence type="ECO:0000313" key="2">
    <source>
        <dbReference type="Proteomes" id="UP000002613"/>
    </source>
</evidence>
<dbReference type="PaxDb" id="589924-Ferp_1112"/>
<dbReference type="STRING" id="589924.Ferp_1112"/>
<evidence type="ECO:0000313" key="1">
    <source>
        <dbReference type="EMBL" id="ADC65271.1"/>
    </source>
</evidence>
<name>D3RXQ8_FERPA</name>
<protein>
    <recommendedName>
        <fullName evidence="3">Lipoprotein</fullName>
    </recommendedName>
</protein>
<organism evidence="1 2">
    <name type="scientific">Ferroglobus placidus (strain DSM 10642 / AEDII12DO)</name>
    <dbReference type="NCBI Taxonomy" id="589924"/>
    <lineage>
        <taxon>Archaea</taxon>
        <taxon>Methanobacteriati</taxon>
        <taxon>Methanobacteriota</taxon>
        <taxon>Archaeoglobi</taxon>
        <taxon>Archaeoglobales</taxon>
        <taxon>Archaeoglobaceae</taxon>
        <taxon>Ferroglobus</taxon>
    </lineage>
</organism>